<evidence type="ECO:0000256" key="7">
    <source>
        <dbReference type="ARBA" id="ARBA00022679"/>
    </source>
</evidence>
<feature type="active site" description="Proton acceptor" evidence="10">
    <location>
        <position position="312"/>
    </location>
</feature>
<dbReference type="CDD" id="cd02439">
    <property type="entry name" value="DMB-PRT_CobT"/>
    <property type="match status" value="1"/>
</dbReference>
<organism evidence="11 12">
    <name type="scientific">Pikeienuella piscinae</name>
    <dbReference type="NCBI Taxonomy" id="2748098"/>
    <lineage>
        <taxon>Bacteria</taxon>
        <taxon>Pseudomonadati</taxon>
        <taxon>Pseudomonadota</taxon>
        <taxon>Alphaproteobacteria</taxon>
        <taxon>Rhodobacterales</taxon>
        <taxon>Paracoccaceae</taxon>
        <taxon>Pikeienuella</taxon>
    </lineage>
</organism>
<dbReference type="EMBL" id="CP049056">
    <property type="protein sequence ID" value="QIE57374.1"/>
    <property type="molecule type" value="Genomic_DNA"/>
</dbReference>
<comment type="pathway">
    <text evidence="1 10">Nucleoside biosynthesis; alpha-ribazole biosynthesis; alpha-ribazole from 5,6-dimethylbenzimidazole: step 1/2.</text>
</comment>
<accession>A0A7M3T5U3</accession>
<dbReference type="GO" id="GO:0009236">
    <property type="term" value="P:cobalamin biosynthetic process"/>
    <property type="evidence" value="ECO:0007669"/>
    <property type="project" value="UniProtKB-UniRule"/>
</dbReference>
<reference evidence="11 12" key="1">
    <citation type="submission" date="2020-02" db="EMBL/GenBank/DDBJ databases">
        <title>complete genome sequence of Rhodobacteraceae bacterium.</title>
        <authorList>
            <person name="Park J."/>
            <person name="Kim Y.-S."/>
            <person name="Kim K.-H."/>
        </authorList>
    </citation>
    <scope>NUCLEOTIDE SEQUENCE [LARGE SCALE GENOMIC DNA]</scope>
    <source>
        <strain evidence="11 12">RR4-56</strain>
    </source>
</reference>
<keyword evidence="7 10" id="KW-0808">Transferase</keyword>
<evidence type="ECO:0000256" key="10">
    <source>
        <dbReference type="HAMAP-Rule" id="MF_00230"/>
    </source>
</evidence>
<comment type="similarity">
    <text evidence="2 10">Belongs to the CobT family.</text>
</comment>
<dbReference type="AlphaFoldDB" id="A0A7M3T5U3"/>
<dbReference type="Gene3D" id="3.40.50.10210">
    <property type="match status" value="1"/>
</dbReference>
<dbReference type="RefSeq" id="WP_165102193.1">
    <property type="nucleotide sequence ID" value="NZ_CP049056.1"/>
</dbReference>
<evidence type="ECO:0000313" key="11">
    <source>
        <dbReference type="EMBL" id="QIE57374.1"/>
    </source>
</evidence>
<evidence type="ECO:0000256" key="5">
    <source>
        <dbReference type="ARBA" id="ARBA00022573"/>
    </source>
</evidence>
<dbReference type="InterPro" id="IPR003200">
    <property type="entry name" value="Nict_dMeBzImd_PRibTrfase"/>
</dbReference>
<dbReference type="Gene3D" id="1.10.1610.10">
    <property type="match status" value="1"/>
</dbReference>
<dbReference type="UniPathway" id="UPA00061">
    <property type="reaction ID" value="UER00516"/>
</dbReference>
<keyword evidence="6 10" id="KW-0328">Glycosyltransferase</keyword>
<evidence type="ECO:0000256" key="9">
    <source>
        <dbReference type="ARBA" id="ARBA00047340"/>
    </source>
</evidence>
<evidence type="ECO:0000256" key="3">
    <source>
        <dbReference type="ARBA" id="ARBA00011991"/>
    </source>
</evidence>
<dbReference type="KEGG" id="hdh:G5B40_19160"/>
<dbReference type="Proteomes" id="UP000503336">
    <property type="component" value="Chromosome"/>
</dbReference>
<sequence length="346" mass="34392">MLEEFTIPAVSEALRARVLAAIDAKTKPPGSLGRIETLALQLALAQGRAAPDASAALLLCAADHGLVAEGVSAWPSEVTLQMVLNFMAGGAAANVFARSVGASIRILDCGIASAPPDHPALSRAGIRAGARNALRQDALTADEVAAALDFGARAAVAEVEKGAGIVALGEMGIGNTSSGALLAHAVAGLPLDGLTGAGAGLDEAGVARKLKVLRAVAARRPGRLSPFDALRAFGGLEIAAMAGALIGASSARAAVLVDGYIATAAALVALEARPEAAAHVIFAHRSAEAGHDLMLDRLGAAPLLDLGLRLGEGSGALLALPLLKAAAAMLAEMATFESAGISGKEG</sequence>
<evidence type="ECO:0000256" key="6">
    <source>
        <dbReference type="ARBA" id="ARBA00022676"/>
    </source>
</evidence>
<dbReference type="NCBIfam" id="TIGR03160">
    <property type="entry name" value="cobT_DBIPRT"/>
    <property type="match status" value="1"/>
</dbReference>
<dbReference type="PANTHER" id="PTHR43463">
    <property type="entry name" value="NICOTINATE-NUCLEOTIDE--DIMETHYLBENZIMIDAZOLE PHOSPHORIBOSYLTRANSFERASE"/>
    <property type="match status" value="1"/>
</dbReference>
<dbReference type="Pfam" id="PF02277">
    <property type="entry name" value="DBI_PRT"/>
    <property type="match status" value="1"/>
</dbReference>
<name>A0A7M3T5U3_9RHOB</name>
<keyword evidence="5 10" id="KW-0169">Cobalamin biosynthesis</keyword>
<dbReference type="InterPro" id="IPR017846">
    <property type="entry name" value="Nict_dMeBzImd_PRibTrfase_bact"/>
</dbReference>
<dbReference type="SUPFAM" id="SSF52733">
    <property type="entry name" value="Nicotinate mononucleotide:5,6-dimethylbenzimidazole phosphoribosyltransferase (CobT)"/>
    <property type="match status" value="1"/>
</dbReference>
<dbReference type="InterPro" id="IPR023195">
    <property type="entry name" value="Nict_dMeBzImd_PRibTrfase_N"/>
</dbReference>
<comment type="catalytic activity">
    <reaction evidence="9 10">
        <text>5,6-dimethylbenzimidazole + nicotinate beta-D-ribonucleotide = alpha-ribazole 5'-phosphate + nicotinate + H(+)</text>
        <dbReference type="Rhea" id="RHEA:11196"/>
        <dbReference type="ChEBI" id="CHEBI:15378"/>
        <dbReference type="ChEBI" id="CHEBI:15890"/>
        <dbReference type="ChEBI" id="CHEBI:32544"/>
        <dbReference type="ChEBI" id="CHEBI:57502"/>
        <dbReference type="ChEBI" id="CHEBI:57918"/>
        <dbReference type="EC" id="2.4.2.21"/>
    </reaction>
</comment>
<dbReference type="GO" id="GO:0008939">
    <property type="term" value="F:nicotinate-nucleotide-dimethylbenzimidazole phosphoribosyltransferase activity"/>
    <property type="evidence" value="ECO:0007669"/>
    <property type="project" value="UniProtKB-UniRule"/>
</dbReference>
<evidence type="ECO:0000313" key="12">
    <source>
        <dbReference type="Proteomes" id="UP000503336"/>
    </source>
</evidence>
<evidence type="ECO:0000256" key="8">
    <source>
        <dbReference type="ARBA" id="ARBA00030686"/>
    </source>
</evidence>
<dbReference type="InterPro" id="IPR036087">
    <property type="entry name" value="Nict_dMeBzImd_PRibTrfase_sf"/>
</dbReference>
<keyword evidence="12" id="KW-1185">Reference proteome</keyword>
<evidence type="ECO:0000256" key="2">
    <source>
        <dbReference type="ARBA" id="ARBA00007110"/>
    </source>
</evidence>
<proteinExistence type="inferred from homology"/>
<dbReference type="HAMAP" id="MF_00230">
    <property type="entry name" value="CobT"/>
    <property type="match status" value="1"/>
</dbReference>
<protein>
    <recommendedName>
        <fullName evidence="4 10">Nicotinate-nucleotide--dimethylbenzimidazole phosphoribosyltransferase</fullName>
        <shortName evidence="10">NN:DBI PRT</shortName>
        <ecNumber evidence="3 10">2.4.2.21</ecNumber>
    </recommendedName>
    <alternativeName>
        <fullName evidence="8 10">N(1)-alpha-phosphoribosyltransferase</fullName>
    </alternativeName>
</protein>
<gene>
    <name evidence="10 11" type="primary">cobT</name>
    <name evidence="11" type="ORF">G5B40_19160</name>
</gene>
<dbReference type="EC" id="2.4.2.21" evidence="3 10"/>
<evidence type="ECO:0000256" key="4">
    <source>
        <dbReference type="ARBA" id="ARBA00015486"/>
    </source>
</evidence>
<dbReference type="NCBIfam" id="NF000996">
    <property type="entry name" value="PRK00105.1"/>
    <property type="match status" value="1"/>
</dbReference>
<dbReference type="PANTHER" id="PTHR43463:SF1">
    <property type="entry name" value="NICOTINATE-NUCLEOTIDE--DIMETHYLBENZIMIDAZOLE PHOSPHORIBOSYLTRANSFERASE"/>
    <property type="match status" value="1"/>
</dbReference>
<comment type="function">
    <text evidence="10">Catalyzes the synthesis of alpha-ribazole-5'-phosphate from nicotinate mononucleotide (NAMN) and 5,6-dimethylbenzimidazole (DMB).</text>
</comment>
<evidence type="ECO:0000256" key="1">
    <source>
        <dbReference type="ARBA" id="ARBA00005049"/>
    </source>
</evidence>